<gene>
    <name evidence="3" type="ORF">L0C25_17710</name>
</gene>
<reference evidence="3" key="1">
    <citation type="submission" date="2022-01" db="EMBL/GenBank/DDBJ databases">
        <title>Nocardioidaceae gen. sp. A5X3R13.</title>
        <authorList>
            <person name="Lopez Marin M.A."/>
            <person name="Uhlik O."/>
        </authorList>
    </citation>
    <scope>NUCLEOTIDE SEQUENCE</scope>
    <source>
        <strain evidence="3">A5X3R13</strain>
    </source>
</reference>
<name>A0AA46TFE9_9ACTN</name>
<proteinExistence type="predicted"/>
<dbReference type="InterPro" id="IPR003148">
    <property type="entry name" value="RCK_N"/>
</dbReference>
<dbReference type="PANTHER" id="PTHR43833:SF7">
    <property type="entry name" value="KTR SYSTEM POTASSIUM UPTAKE PROTEIN C"/>
    <property type="match status" value="1"/>
</dbReference>
<dbReference type="KEGG" id="sgrg:L0C25_17710"/>
<protein>
    <submittedName>
        <fullName evidence="3">TrkA family potassium uptake protein</fullName>
    </submittedName>
</protein>
<dbReference type="PROSITE" id="PS51202">
    <property type="entry name" value="RCK_C"/>
    <property type="match status" value="1"/>
</dbReference>
<dbReference type="Gene3D" id="3.30.70.1450">
    <property type="entry name" value="Regulator of K+ conductance, C-terminal domain"/>
    <property type="match status" value="1"/>
</dbReference>
<sequence>MGKKAQAPSDAPVIVVGLGRFGAATAASLIRLGHEVLAVDEDAELVQKWASELTHAVQVDTTDEEALRQIGADQFERAIVGIGSDIEASVLTVLTLVELGVSEVWAKAVSIKHGKILKRVGASHVVYPERAMGERVAHMVSGQMIDYMEFDDGFAIARTRAPEEAYDKTLTESALRSRYGVTVVGIKRPAQDFTYAQADTMIRQRDELIVSGSTHKVEKFCAVTVAS</sequence>
<dbReference type="InterPro" id="IPR006037">
    <property type="entry name" value="RCK_C"/>
</dbReference>
<feature type="domain" description="RCK C-terminal" evidence="2">
    <location>
        <begin position="142"/>
        <end position="226"/>
    </location>
</feature>
<dbReference type="GO" id="GO:0006813">
    <property type="term" value="P:potassium ion transport"/>
    <property type="evidence" value="ECO:0007669"/>
    <property type="project" value="InterPro"/>
</dbReference>
<evidence type="ECO:0000259" key="2">
    <source>
        <dbReference type="PROSITE" id="PS51202"/>
    </source>
</evidence>
<accession>A0AA46TFE9</accession>
<feature type="domain" description="RCK N-terminal" evidence="1">
    <location>
        <begin position="10"/>
        <end position="126"/>
    </location>
</feature>
<dbReference type="InterPro" id="IPR050721">
    <property type="entry name" value="Trk_Ktr_HKT_K-transport"/>
</dbReference>
<dbReference type="Proteomes" id="UP001164390">
    <property type="component" value="Chromosome"/>
</dbReference>
<dbReference type="Gene3D" id="3.40.50.720">
    <property type="entry name" value="NAD(P)-binding Rossmann-like Domain"/>
    <property type="match status" value="1"/>
</dbReference>
<dbReference type="InterPro" id="IPR036291">
    <property type="entry name" value="NAD(P)-bd_dom_sf"/>
</dbReference>
<organism evidence="3 4">
    <name type="scientific">Solicola gregarius</name>
    <dbReference type="NCBI Taxonomy" id="2908642"/>
    <lineage>
        <taxon>Bacteria</taxon>
        <taxon>Bacillati</taxon>
        <taxon>Actinomycetota</taxon>
        <taxon>Actinomycetes</taxon>
        <taxon>Propionibacteriales</taxon>
        <taxon>Nocardioidaceae</taxon>
        <taxon>Solicola</taxon>
    </lineage>
</organism>
<keyword evidence="4" id="KW-1185">Reference proteome</keyword>
<dbReference type="Pfam" id="PF02080">
    <property type="entry name" value="TrkA_C"/>
    <property type="match status" value="1"/>
</dbReference>
<dbReference type="PANTHER" id="PTHR43833">
    <property type="entry name" value="POTASSIUM CHANNEL PROTEIN 2-RELATED-RELATED"/>
    <property type="match status" value="1"/>
</dbReference>
<dbReference type="SUPFAM" id="SSF51735">
    <property type="entry name" value="NAD(P)-binding Rossmann-fold domains"/>
    <property type="match status" value="1"/>
</dbReference>
<dbReference type="Pfam" id="PF02254">
    <property type="entry name" value="TrkA_N"/>
    <property type="match status" value="1"/>
</dbReference>
<dbReference type="SUPFAM" id="SSF116726">
    <property type="entry name" value="TrkA C-terminal domain-like"/>
    <property type="match status" value="1"/>
</dbReference>
<dbReference type="GO" id="GO:0008324">
    <property type="term" value="F:monoatomic cation transmembrane transporter activity"/>
    <property type="evidence" value="ECO:0007669"/>
    <property type="project" value="InterPro"/>
</dbReference>
<evidence type="ECO:0000313" key="4">
    <source>
        <dbReference type="Proteomes" id="UP001164390"/>
    </source>
</evidence>
<dbReference type="RefSeq" id="WP_271633049.1">
    <property type="nucleotide sequence ID" value="NZ_CP094970.1"/>
</dbReference>
<dbReference type="PROSITE" id="PS51201">
    <property type="entry name" value="RCK_N"/>
    <property type="match status" value="1"/>
</dbReference>
<dbReference type="AlphaFoldDB" id="A0AA46TFE9"/>
<evidence type="ECO:0000313" key="3">
    <source>
        <dbReference type="EMBL" id="UYM04357.1"/>
    </source>
</evidence>
<evidence type="ECO:0000259" key="1">
    <source>
        <dbReference type="PROSITE" id="PS51201"/>
    </source>
</evidence>
<dbReference type="InterPro" id="IPR036721">
    <property type="entry name" value="RCK_C_sf"/>
</dbReference>
<dbReference type="EMBL" id="CP094970">
    <property type="protein sequence ID" value="UYM04357.1"/>
    <property type="molecule type" value="Genomic_DNA"/>
</dbReference>